<keyword evidence="1" id="KW-0472">Membrane</keyword>
<accession>A0A1J6JPP1</accession>
<gene>
    <name evidence="3" type="ORF">A4A49_53291</name>
    <name evidence="2" type="ORF">A4A49_64181</name>
</gene>
<organism evidence="2 4">
    <name type="scientific">Nicotiana attenuata</name>
    <name type="common">Coyote tobacco</name>
    <dbReference type="NCBI Taxonomy" id="49451"/>
    <lineage>
        <taxon>Eukaryota</taxon>
        <taxon>Viridiplantae</taxon>
        <taxon>Streptophyta</taxon>
        <taxon>Embryophyta</taxon>
        <taxon>Tracheophyta</taxon>
        <taxon>Spermatophyta</taxon>
        <taxon>Magnoliopsida</taxon>
        <taxon>eudicotyledons</taxon>
        <taxon>Gunneridae</taxon>
        <taxon>Pentapetalae</taxon>
        <taxon>asterids</taxon>
        <taxon>lamiids</taxon>
        <taxon>Solanales</taxon>
        <taxon>Solanaceae</taxon>
        <taxon>Nicotianoideae</taxon>
        <taxon>Nicotianeae</taxon>
        <taxon>Nicotiana</taxon>
    </lineage>
</organism>
<evidence type="ECO:0000256" key="1">
    <source>
        <dbReference type="SAM" id="Phobius"/>
    </source>
</evidence>
<evidence type="ECO:0000313" key="3">
    <source>
        <dbReference type="EMBL" id="OIT29891.1"/>
    </source>
</evidence>
<keyword evidence="1" id="KW-1133">Transmembrane helix</keyword>
<proteinExistence type="predicted"/>
<dbReference type="EMBL" id="MJEQ01001658">
    <property type="protein sequence ID" value="OIT29891.1"/>
    <property type="molecule type" value="Genomic_DNA"/>
</dbReference>
<dbReference type="Gramene" id="OIT19214">
    <property type="protein sequence ID" value="OIT19214"/>
    <property type="gene ID" value="A4A49_64181"/>
</dbReference>
<keyword evidence="1" id="KW-0812">Transmembrane</keyword>
<keyword evidence="4" id="KW-1185">Reference proteome</keyword>
<name>A0A1J6JPP1_NICAT</name>
<dbReference type="Proteomes" id="UP000187609">
    <property type="component" value="Unassembled WGS sequence"/>
</dbReference>
<protein>
    <submittedName>
        <fullName evidence="2">Uncharacterized protein</fullName>
    </submittedName>
</protein>
<dbReference type="EMBL" id="MJEQ01009012">
    <property type="protein sequence ID" value="OIT19214.1"/>
    <property type="molecule type" value="Genomic_DNA"/>
</dbReference>
<sequence length="66" mass="7609">MSIAKFKICMPPQNGIKKHPFRCVVTLRDNILAFLLRFCSSCFFATLFSSLPPWLLHLLLSMKCCM</sequence>
<evidence type="ECO:0000313" key="2">
    <source>
        <dbReference type="EMBL" id="OIT19214.1"/>
    </source>
</evidence>
<dbReference type="AlphaFoldDB" id="A0A1J6JPP1"/>
<evidence type="ECO:0000313" key="4">
    <source>
        <dbReference type="Proteomes" id="UP000187609"/>
    </source>
</evidence>
<comment type="caution">
    <text evidence="2">The sequence shown here is derived from an EMBL/GenBank/DDBJ whole genome shotgun (WGS) entry which is preliminary data.</text>
</comment>
<dbReference type="Gramene" id="OIT29891">
    <property type="protein sequence ID" value="OIT29891"/>
    <property type="gene ID" value="A4A49_53291"/>
</dbReference>
<reference evidence="2 4" key="1">
    <citation type="submission" date="2016-11" db="EMBL/GenBank/DDBJ databases">
        <title>The genome of Nicotiana attenuata.</title>
        <authorList>
            <person name="Xu S."/>
            <person name="Brockmoeller T."/>
            <person name="Gaquerel E."/>
            <person name="Navarro A."/>
            <person name="Kuhl H."/>
            <person name="Gase K."/>
            <person name="Ling Z."/>
            <person name="Zhou W."/>
            <person name="Kreitzer C."/>
            <person name="Stanke M."/>
            <person name="Tang H."/>
            <person name="Lyons E."/>
            <person name="Pandey P."/>
            <person name="Pandey S.P."/>
            <person name="Timmermann B."/>
            <person name="Baldwin I.T."/>
        </authorList>
    </citation>
    <scope>NUCLEOTIDE SEQUENCE [LARGE SCALE GENOMIC DNA]</scope>
    <source>
        <strain evidence="4">cv. UT</strain>
        <strain evidence="2">UT</strain>
        <tissue evidence="2">Leaves</tissue>
    </source>
</reference>
<feature type="transmembrane region" description="Helical" evidence="1">
    <location>
        <begin position="31"/>
        <end position="51"/>
    </location>
</feature>